<comment type="caution">
    <text evidence="15">The sequence shown here is derived from an EMBL/GenBank/DDBJ whole genome shotgun (WGS) entry which is preliminary data.</text>
</comment>
<dbReference type="SMART" id="SM00487">
    <property type="entry name" value="DEXDc"/>
    <property type="match status" value="1"/>
</dbReference>
<dbReference type="SMART" id="SM00490">
    <property type="entry name" value="HELICc"/>
    <property type="match status" value="1"/>
</dbReference>
<dbReference type="Pfam" id="PF25875">
    <property type="entry name" value="WHD_Rad26_CSB"/>
    <property type="match status" value="1"/>
</dbReference>
<dbReference type="FunFam" id="3.40.50.10810:FF:000094">
    <property type="entry name" value="DNA excision repair protein ERCC-6"/>
    <property type="match status" value="1"/>
</dbReference>
<feature type="compositionally biased region" description="Low complexity" evidence="12">
    <location>
        <begin position="23"/>
        <end position="46"/>
    </location>
</feature>
<dbReference type="InterPro" id="IPR058951">
    <property type="entry name" value="WHD_Rad26_CSB-like"/>
</dbReference>
<evidence type="ECO:0000256" key="2">
    <source>
        <dbReference type="ARBA" id="ARBA00007025"/>
    </source>
</evidence>
<keyword evidence="11" id="KW-0175">Coiled coil</keyword>
<feature type="compositionally biased region" description="Basic and acidic residues" evidence="12">
    <location>
        <begin position="689"/>
        <end position="699"/>
    </location>
</feature>
<dbReference type="GO" id="GO:0016787">
    <property type="term" value="F:hydrolase activity"/>
    <property type="evidence" value="ECO:0007669"/>
    <property type="project" value="UniProtKB-KW"/>
</dbReference>
<feature type="domain" description="Helicase ATP-binding" evidence="13">
    <location>
        <begin position="312"/>
        <end position="550"/>
    </location>
</feature>
<feature type="region of interest" description="Disordered" evidence="12">
    <location>
        <begin position="1165"/>
        <end position="1203"/>
    </location>
</feature>
<feature type="region of interest" description="Disordered" evidence="12">
    <location>
        <begin position="251"/>
        <end position="280"/>
    </location>
</feature>
<dbReference type="CDD" id="cd18000">
    <property type="entry name" value="DEXHc_ERCC6"/>
    <property type="match status" value="1"/>
</dbReference>
<feature type="region of interest" description="Disordered" evidence="12">
    <location>
        <begin position="186"/>
        <end position="234"/>
    </location>
</feature>
<dbReference type="PANTHER" id="PTHR45629">
    <property type="entry name" value="SNF2/RAD54 FAMILY MEMBER"/>
    <property type="match status" value="1"/>
</dbReference>
<feature type="compositionally biased region" description="Polar residues" evidence="12">
    <location>
        <begin position="1253"/>
        <end position="1278"/>
    </location>
</feature>
<dbReference type="InterPro" id="IPR027417">
    <property type="entry name" value="P-loop_NTPase"/>
</dbReference>
<reference evidence="15" key="1">
    <citation type="submission" date="2022-07" db="EMBL/GenBank/DDBJ databases">
        <title>Phylogenomic reconstructions and comparative analyses of Kickxellomycotina fungi.</title>
        <authorList>
            <person name="Reynolds N.K."/>
            <person name="Stajich J.E."/>
            <person name="Barry K."/>
            <person name="Grigoriev I.V."/>
            <person name="Crous P."/>
            <person name="Smith M.E."/>
        </authorList>
    </citation>
    <scope>NUCLEOTIDE SEQUENCE</scope>
    <source>
        <strain evidence="15">RSA 1196</strain>
    </source>
</reference>
<dbReference type="Pfam" id="PF00271">
    <property type="entry name" value="Helicase_C"/>
    <property type="match status" value="1"/>
</dbReference>
<feature type="compositionally biased region" description="Polar residues" evidence="12">
    <location>
        <begin position="1022"/>
        <end position="1040"/>
    </location>
</feature>
<evidence type="ECO:0000313" key="15">
    <source>
        <dbReference type="EMBL" id="KAJ1968829.1"/>
    </source>
</evidence>
<evidence type="ECO:0000256" key="10">
    <source>
        <dbReference type="ARBA" id="ARBA00023242"/>
    </source>
</evidence>
<dbReference type="EMBL" id="JANBPY010000131">
    <property type="protein sequence ID" value="KAJ1968829.1"/>
    <property type="molecule type" value="Genomic_DNA"/>
</dbReference>
<keyword evidence="9" id="KW-0234">DNA repair</keyword>
<evidence type="ECO:0000256" key="5">
    <source>
        <dbReference type="ARBA" id="ARBA00022801"/>
    </source>
</evidence>
<keyword evidence="10" id="KW-0539">Nucleus</keyword>
<accession>A0A9W8B024</accession>
<dbReference type="InterPro" id="IPR050496">
    <property type="entry name" value="SNF2_RAD54_helicase_repair"/>
</dbReference>
<feature type="region of interest" description="Disordered" evidence="12">
    <location>
        <begin position="1"/>
        <end position="46"/>
    </location>
</feature>
<feature type="region of interest" description="Disordered" evidence="12">
    <location>
        <begin position="1241"/>
        <end position="1313"/>
    </location>
</feature>
<feature type="compositionally biased region" description="Polar residues" evidence="12">
    <location>
        <begin position="1"/>
        <end position="12"/>
    </location>
</feature>
<comment type="similarity">
    <text evidence="2">Belongs to the SNF2/RAD54 helicase family.</text>
</comment>
<evidence type="ECO:0000256" key="3">
    <source>
        <dbReference type="ARBA" id="ARBA00022741"/>
    </source>
</evidence>
<evidence type="ECO:0000259" key="14">
    <source>
        <dbReference type="PROSITE" id="PS51194"/>
    </source>
</evidence>
<dbReference type="Proteomes" id="UP001150925">
    <property type="component" value="Unassembled WGS sequence"/>
</dbReference>
<keyword evidence="4" id="KW-0227">DNA damage</keyword>
<evidence type="ECO:0000256" key="1">
    <source>
        <dbReference type="ARBA" id="ARBA00004123"/>
    </source>
</evidence>
<dbReference type="CDD" id="cd22254">
    <property type="entry name" value="CSB_WHD"/>
    <property type="match status" value="1"/>
</dbReference>
<dbReference type="Gene3D" id="3.40.50.300">
    <property type="entry name" value="P-loop containing nucleotide triphosphate hydrolases"/>
    <property type="match status" value="1"/>
</dbReference>
<feature type="domain" description="Helicase C-terminal" evidence="14">
    <location>
        <begin position="798"/>
        <end position="972"/>
    </location>
</feature>
<dbReference type="SUPFAM" id="SSF52540">
    <property type="entry name" value="P-loop containing nucleoside triphosphate hydrolases"/>
    <property type="match status" value="2"/>
</dbReference>
<feature type="compositionally biased region" description="Polar residues" evidence="12">
    <location>
        <begin position="186"/>
        <end position="198"/>
    </location>
</feature>
<evidence type="ECO:0000256" key="9">
    <source>
        <dbReference type="ARBA" id="ARBA00023204"/>
    </source>
</evidence>
<feature type="compositionally biased region" description="Polar residues" evidence="12">
    <location>
        <begin position="769"/>
        <end position="779"/>
    </location>
</feature>
<dbReference type="PROSITE" id="PS51194">
    <property type="entry name" value="HELICASE_CTER"/>
    <property type="match status" value="1"/>
</dbReference>
<dbReference type="GO" id="GO:0008094">
    <property type="term" value="F:ATP-dependent activity, acting on DNA"/>
    <property type="evidence" value="ECO:0007669"/>
    <property type="project" value="TreeGrafter"/>
</dbReference>
<evidence type="ECO:0000256" key="7">
    <source>
        <dbReference type="ARBA" id="ARBA00022840"/>
    </source>
</evidence>
<dbReference type="Pfam" id="PF00176">
    <property type="entry name" value="SNF2-rel_dom"/>
    <property type="match status" value="1"/>
</dbReference>
<feature type="compositionally biased region" description="Polar residues" evidence="12">
    <location>
        <begin position="1047"/>
        <end position="1056"/>
    </location>
</feature>
<feature type="compositionally biased region" description="Polar residues" evidence="12">
    <location>
        <begin position="732"/>
        <end position="745"/>
    </location>
</feature>
<dbReference type="InterPro" id="IPR000330">
    <property type="entry name" value="SNF2_N"/>
</dbReference>
<dbReference type="GO" id="GO:0005634">
    <property type="term" value="C:nucleus"/>
    <property type="evidence" value="ECO:0007669"/>
    <property type="project" value="TreeGrafter"/>
</dbReference>
<dbReference type="PROSITE" id="PS51192">
    <property type="entry name" value="HELICASE_ATP_BIND_1"/>
    <property type="match status" value="1"/>
</dbReference>
<evidence type="ECO:0000256" key="6">
    <source>
        <dbReference type="ARBA" id="ARBA00022806"/>
    </source>
</evidence>
<feature type="region of interest" description="Disordered" evidence="12">
    <location>
        <begin position="978"/>
        <end position="1077"/>
    </location>
</feature>
<feature type="region of interest" description="Disordered" evidence="12">
    <location>
        <begin position="677"/>
        <end position="784"/>
    </location>
</feature>
<name>A0A9W8B024_9FUNG</name>
<dbReference type="GO" id="GO:0005524">
    <property type="term" value="F:ATP binding"/>
    <property type="evidence" value="ECO:0007669"/>
    <property type="project" value="InterPro"/>
</dbReference>
<evidence type="ECO:0000259" key="13">
    <source>
        <dbReference type="PROSITE" id="PS51192"/>
    </source>
</evidence>
<evidence type="ECO:0000256" key="12">
    <source>
        <dbReference type="SAM" id="MobiDB-lite"/>
    </source>
</evidence>
<organism evidence="15 16">
    <name type="scientific">Dispira parvispora</name>
    <dbReference type="NCBI Taxonomy" id="1520584"/>
    <lineage>
        <taxon>Eukaryota</taxon>
        <taxon>Fungi</taxon>
        <taxon>Fungi incertae sedis</taxon>
        <taxon>Zoopagomycota</taxon>
        <taxon>Kickxellomycotina</taxon>
        <taxon>Dimargaritomycetes</taxon>
        <taxon>Dimargaritales</taxon>
        <taxon>Dimargaritaceae</taxon>
        <taxon>Dispira</taxon>
    </lineage>
</organism>
<sequence>MAGSPQNTSTGDSPVREQLPLDNESSIPPTTTTTMNTNVNPSPSESLSELLGVQAIVDQTTLEASVMSQANEQLRQQELANESKRLDRTKKREEKLTRQLQTVLDKLDRSRNEAQRLNCEVQIKKLQEELTQLAADQRDIQQRYTALAQETTERSGALPSESERERLIRLGKLNPFAETTASFDTSPVVSPASVQGVASSPVDVDDESAYVGSTSEESGAESEPEMVGSVYHDDGDELAYQRRLHRWIRKRQKMRKRAQGPSDKDSIPNPEEEPFLPHPTLSSTVISKRVRVPGELASHLFDYQVTCLRWLWELHNQKVGGILGDEMGLGKTVQIAAFLGSLYHSRVLERRVEPQAAGQSTTVPVPTLIVCPATIMKQWVKEFHRWWPPLRVMVLHSTGSGWGLVGDNTDSKRKRTNYSDEELDDLDNLEEQFELASASHSKRSRASATRRQGTRSGSQPWVEHLLTKAFERGHIVVTTYAGMRTHASSILKRKWAYVVLDEGHKIRNPDAEITLVCKRLKTCHRIILSGTPIQNNLTELWSLFDFVFPGRLGTLPVFQEQFAAPISLGGFANANNYQVQTAYQCACILRDLITPYLLRRLKVDVARDLPQKQEQVLFCNLTEEQRNAYQAFLNSGEMTSILEGRRQVLFGIDIVRKICNHPDLLFTSYVKQLPLYREGPSSSRKRKSKADQRGRHRDYYGNISDDDSNADGTEIDLSLVSDGPNRPKARGKTSSTEATKGSAESLSFVVPSGTKTKAPLPSSRPPNKPTTGSTPTVSLRSPGDPDFGNYRFSGKMVVVKHLLELWKQQGHRVLLFSQTRQVLDLLENMVQNLNIPSGNDGTTDGDVESCKYQRMDGTTPIQRRATLIDTFNQDPSIFIFLLTTKVGGLGTNLTGADRVIIFDPDWNPSTDTQARERAWRLGQNRPVTIYRLMTAGTIEEKIYHRQIYKQFLTSKILKDPKQKRFFKSHDMRDLFTLGDGEVEGTETGNMFEGTETTYPPAKGNNEDGDGYDTPRSTRRRNSLQASKRSETGRIQTSQQVAKIETWQPPNSGSARPTSKDESRDIQQVDNQRPKAAGDDDVLSQLFEMSGLKTAVQHDAIIDSHHQEEVLVEREATRIANDAAKALRESRKARQQISVSVPTWTGSSGSAGAPRFGARRTPLPLSTHQEGGPTRQLGISPGPVSQGPVTGVNLGSPRPSGALASGDLLANLRARQLTPTPTKQPVRTTTQFVRLGKDRWDGSRTELDLPLPTMNRQSTSTPATGTWRRNINVNSTSPDVVSDTPQSPLLPSSTSPANPRNSTPSVEPLDLEGISFDHDPPATILKRLRDYLVSCGGRATSAAIIGHYRMKIKPEQVVLFRKMLKEIAEFEPDPLTKGTWVLRSTFQ</sequence>
<dbReference type="InterPro" id="IPR049730">
    <property type="entry name" value="SNF2/RAD54-like_C"/>
</dbReference>
<feature type="compositionally biased region" description="Low complexity" evidence="12">
    <location>
        <begin position="1283"/>
        <end position="1295"/>
    </location>
</feature>
<dbReference type="InterPro" id="IPR001650">
    <property type="entry name" value="Helicase_C-like"/>
</dbReference>
<evidence type="ECO:0000256" key="11">
    <source>
        <dbReference type="SAM" id="Coils"/>
    </source>
</evidence>
<keyword evidence="3" id="KW-0547">Nucleotide-binding</keyword>
<feature type="region of interest" description="Disordered" evidence="12">
    <location>
        <begin position="435"/>
        <end position="458"/>
    </location>
</feature>
<feature type="compositionally biased region" description="Basic and acidic residues" evidence="12">
    <location>
        <begin position="1057"/>
        <end position="1077"/>
    </location>
</feature>
<keyword evidence="16" id="KW-1185">Reference proteome</keyword>
<dbReference type="InterPro" id="IPR038718">
    <property type="entry name" value="SNF2-like_sf"/>
</dbReference>
<feature type="coiled-coil region" evidence="11">
    <location>
        <begin position="67"/>
        <end position="143"/>
    </location>
</feature>
<keyword evidence="8" id="KW-0238">DNA-binding</keyword>
<evidence type="ECO:0000256" key="4">
    <source>
        <dbReference type="ARBA" id="ARBA00022763"/>
    </source>
</evidence>
<dbReference type="Gene3D" id="1.20.120.850">
    <property type="entry name" value="SWI2/SNF2 ATPases, N-terminal domain"/>
    <property type="match status" value="1"/>
</dbReference>
<dbReference type="GO" id="GO:0006283">
    <property type="term" value="P:transcription-coupled nucleotide-excision repair"/>
    <property type="evidence" value="ECO:0007669"/>
    <property type="project" value="TreeGrafter"/>
</dbReference>
<protein>
    <submittedName>
        <fullName evidence="15">DNA repair protein rhp26</fullName>
    </submittedName>
</protein>
<dbReference type="Gene3D" id="3.40.50.10810">
    <property type="entry name" value="Tandem AAA-ATPase domain"/>
    <property type="match status" value="1"/>
</dbReference>
<gene>
    <name evidence="15" type="primary">rhp26</name>
    <name evidence="15" type="ORF">IWQ62_001004</name>
</gene>
<proteinExistence type="inferred from homology"/>
<keyword evidence="7" id="KW-0067">ATP-binding</keyword>
<dbReference type="InterPro" id="IPR014001">
    <property type="entry name" value="Helicase_ATP-bd"/>
</dbReference>
<evidence type="ECO:0000313" key="16">
    <source>
        <dbReference type="Proteomes" id="UP001150925"/>
    </source>
</evidence>
<dbReference type="OrthoDB" id="413460at2759"/>
<dbReference type="PANTHER" id="PTHR45629:SF7">
    <property type="entry name" value="DNA EXCISION REPAIR PROTEIN ERCC-6-RELATED"/>
    <property type="match status" value="1"/>
</dbReference>
<evidence type="ECO:0000256" key="8">
    <source>
        <dbReference type="ARBA" id="ARBA00023125"/>
    </source>
</evidence>
<keyword evidence="5" id="KW-0378">Hydrolase</keyword>
<dbReference type="CDD" id="cd18793">
    <property type="entry name" value="SF2_C_SNF"/>
    <property type="match status" value="1"/>
</dbReference>
<keyword evidence="6" id="KW-0347">Helicase</keyword>
<comment type="subcellular location">
    <subcellularLocation>
        <location evidence="1">Nucleus</location>
    </subcellularLocation>
</comment>